<dbReference type="GO" id="GO:0035556">
    <property type="term" value="P:intracellular signal transduction"/>
    <property type="evidence" value="ECO:0007669"/>
    <property type="project" value="InterPro"/>
</dbReference>
<dbReference type="InterPro" id="IPR019775">
    <property type="entry name" value="WD40_repeat_CS"/>
</dbReference>
<dbReference type="InterPro" id="IPR001496">
    <property type="entry name" value="SOCS_box"/>
</dbReference>
<organism evidence="6 7">
    <name type="scientific">Hypsibius exemplaris</name>
    <name type="common">Freshwater tardigrade</name>
    <dbReference type="NCBI Taxonomy" id="2072580"/>
    <lineage>
        <taxon>Eukaryota</taxon>
        <taxon>Metazoa</taxon>
        <taxon>Ecdysozoa</taxon>
        <taxon>Tardigrada</taxon>
        <taxon>Eutardigrada</taxon>
        <taxon>Parachela</taxon>
        <taxon>Hypsibioidea</taxon>
        <taxon>Hypsibiidae</taxon>
        <taxon>Hypsibius</taxon>
    </lineage>
</organism>
<dbReference type="SUPFAM" id="SSF158235">
    <property type="entry name" value="SOCS box-like"/>
    <property type="match status" value="1"/>
</dbReference>
<feature type="repeat" description="WD" evidence="4">
    <location>
        <begin position="157"/>
        <end position="189"/>
    </location>
</feature>
<dbReference type="InterPro" id="IPR015943">
    <property type="entry name" value="WD40/YVTN_repeat-like_dom_sf"/>
</dbReference>
<dbReference type="InterPro" id="IPR036036">
    <property type="entry name" value="SOCS_box-like_dom_sf"/>
</dbReference>
<dbReference type="PANTHER" id="PTHR15622">
    <property type="entry name" value="WD40 REPEAT PROTEIN"/>
    <property type="match status" value="1"/>
</dbReference>
<dbReference type="AlphaFoldDB" id="A0A1W0XCJ0"/>
<dbReference type="InterPro" id="IPR051983">
    <property type="entry name" value="WSB_SOCS-box_domain"/>
</dbReference>
<dbReference type="PANTHER" id="PTHR15622:SF2">
    <property type="entry name" value="U4_U6 SMALL NUCLEAR RIBONUCLEOPROTEIN PRP4"/>
    <property type="match status" value="1"/>
</dbReference>
<dbReference type="PROSITE" id="PS50294">
    <property type="entry name" value="WD_REPEATS_REGION"/>
    <property type="match status" value="3"/>
</dbReference>
<protein>
    <submittedName>
        <fullName evidence="6">WD repeat and SOCS box-containing protein 1</fullName>
    </submittedName>
</protein>
<evidence type="ECO:0000256" key="2">
    <source>
        <dbReference type="ARBA" id="ARBA00022737"/>
    </source>
</evidence>
<keyword evidence="1 4" id="KW-0853">WD repeat</keyword>
<sequence>MASFPDDLADSISEVRLLQELHTDVEFTCPRKHGDELVSTAWANDDSFFAWSLGTQKIFIVQTESDDAKLRSRPFDFIKKSHDTATVRLKKTLDSGGSTVTAIAFGQRSSDKKWHSNQVQYNRLQKFHQGSMVLAAGLWNGDIKIWDLQSSRIILVLQDHKLPITDLAFNGSLILASASKDTLVKLWDILDDGNLFDTLAEHTKSVNAVTWSPNGRRLVSVGVGKSVLVWDAQQGVLERRLEGHQNDVTGCQFSKGGTLLFTSSADTKVICWDAESGAIKATFEHMFPSPRPIFAGGVNGHEVRDVSVSADGVTIASICNDGFLRIWNIYDSKVPVAITRIPDHRVVSFSHNSYVLALGCRSGAVKFYESPMHITPLKNACRLVIRRSVKESQCSNLDLPRKIRAYLTYSDIH</sequence>
<keyword evidence="2" id="KW-0677">Repeat</keyword>
<dbReference type="InterPro" id="IPR020472">
    <property type="entry name" value="WD40_PAC1"/>
</dbReference>
<dbReference type="Pfam" id="PF07525">
    <property type="entry name" value="SOCS_box"/>
    <property type="match status" value="1"/>
</dbReference>
<dbReference type="PRINTS" id="PR00320">
    <property type="entry name" value="GPROTEINBRPT"/>
</dbReference>
<gene>
    <name evidence="6" type="ORF">BV898_00904</name>
</gene>
<keyword evidence="7" id="KW-1185">Reference proteome</keyword>
<dbReference type="PROSITE" id="PS50082">
    <property type="entry name" value="WD_REPEATS_2"/>
    <property type="match status" value="3"/>
</dbReference>
<dbReference type="EMBL" id="MTYJ01000003">
    <property type="protein sequence ID" value="OQV25216.1"/>
    <property type="molecule type" value="Genomic_DNA"/>
</dbReference>
<feature type="repeat" description="WD" evidence="4">
    <location>
        <begin position="199"/>
        <end position="240"/>
    </location>
</feature>
<dbReference type="InterPro" id="IPR001680">
    <property type="entry name" value="WD40_rpt"/>
</dbReference>
<evidence type="ECO:0000256" key="4">
    <source>
        <dbReference type="PROSITE-ProRule" id="PRU00221"/>
    </source>
</evidence>
<dbReference type="Proteomes" id="UP000192578">
    <property type="component" value="Unassembled WGS sequence"/>
</dbReference>
<dbReference type="InterPro" id="IPR036322">
    <property type="entry name" value="WD40_repeat_dom_sf"/>
</dbReference>
<evidence type="ECO:0000259" key="5">
    <source>
        <dbReference type="PROSITE" id="PS50225"/>
    </source>
</evidence>
<evidence type="ECO:0000313" key="7">
    <source>
        <dbReference type="Proteomes" id="UP000192578"/>
    </source>
</evidence>
<dbReference type="PROSITE" id="PS00678">
    <property type="entry name" value="WD_REPEATS_1"/>
    <property type="match status" value="1"/>
</dbReference>
<feature type="repeat" description="WD" evidence="4">
    <location>
        <begin position="241"/>
        <end position="282"/>
    </location>
</feature>
<keyword evidence="3" id="KW-0833">Ubl conjugation pathway</keyword>
<dbReference type="SUPFAM" id="SSF50978">
    <property type="entry name" value="WD40 repeat-like"/>
    <property type="match status" value="1"/>
</dbReference>
<dbReference type="Gene3D" id="2.130.10.10">
    <property type="entry name" value="YVTN repeat-like/Quinoprotein amine dehydrogenase"/>
    <property type="match status" value="2"/>
</dbReference>
<comment type="caution">
    <text evidence="6">The sequence shown here is derived from an EMBL/GenBank/DDBJ whole genome shotgun (WGS) entry which is preliminary data.</text>
</comment>
<dbReference type="SMART" id="SM00320">
    <property type="entry name" value="WD40"/>
    <property type="match status" value="6"/>
</dbReference>
<dbReference type="CDD" id="cd00200">
    <property type="entry name" value="WD40"/>
    <property type="match status" value="1"/>
</dbReference>
<reference evidence="7" key="1">
    <citation type="submission" date="2017-01" db="EMBL/GenBank/DDBJ databases">
        <title>Comparative genomics of anhydrobiosis in the tardigrade Hypsibius dujardini.</title>
        <authorList>
            <person name="Yoshida Y."/>
            <person name="Koutsovoulos G."/>
            <person name="Laetsch D."/>
            <person name="Stevens L."/>
            <person name="Kumar S."/>
            <person name="Horikawa D."/>
            <person name="Ishino K."/>
            <person name="Komine S."/>
            <person name="Tomita M."/>
            <person name="Blaxter M."/>
            <person name="Arakawa K."/>
        </authorList>
    </citation>
    <scope>NUCLEOTIDE SEQUENCE [LARGE SCALE GENOMIC DNA]</scope>
    <source>
        <strain evidence="7">Z151</strain>
    </source>
</reference>
<dbReference type="SMART" id="SM00969">
    <property type="entry name" value="SOCS_box"/>
    <property type="match status" value="1"/>
</dbReference>
<accession>A0A1W0XCJ0</accession>
<dbReference type="PROSITE" id="PS50225">
    <property type="entry name" value="SOCS"/>
    <property type="match status" value="1"/>
</dbReference>
<name>A0A1W0XCJ0_HYPEX</name>
<evidence type="ECO:0000313" key="6">
    <source>
        <dbReference type="EMBL" id="OQV25216.1"/>
    </source>
</evidence>
<evidence type="ECO:0000256" key="3">
    <source>
        <dbReference type="ARBA" id="ARBA00022786"/>
    </source>
</evidence>
<proteinExistence type="predicted"/>
<feature type="domain" description="SOCS box" evidence="5">
    <location>
        <begin position="376"/>
        <end position="413"/>
    </location>
</feature>
<evidence type="ECO:0000256" key="1">
    <source>
        <dbReference type="ARBA" id="ARBA00022574"/>
    </source>
</evidence>
<dbReference type="GO" id="GO:0000209">
    <property type="term" value="P:protein polyubiquitination"/>
    <property type="evidence" value="ECO:0007669"/>
    <property type="project" value="TreeGrafter"/>
</dbReference>
<dbReference type="Pfam" id="PF00400">
    <property type="entry name" value="WD40"/>
    <property type="match status" value="4"/>
</dbReference>
<dbReference type="OrthoDB" id="17410at2759"/>
<dbReference type="SMART" id="SM00253">
    <property type="entry name" value="SOCS"/>
    <property type="match status" value="1"/>
</dbReference>